<dbReference type="PROSITE" id="PS50800">
    <property type="entry name" value="SAP"/>
    <property type="match status" value="1"/>
</dbReference>
<feature type="compositionally biased region" description="Basic residues" evidence="1">
    <location>
        <begin position="322"/>
        <end position="332"/>
    </location>
</feature>
<dbReference type="InterPro" id="IPR003034">
    <property type="entry name" value="SAP_dom"/>
</dbReference>
<evidence type="ECO:0000313" key="4">
    <source>
        <dbReference type="EnsemblMetazoa" id="CLYHEMP012378.1"/>
    </source>
</evidence>
<dbReference type="SUPFAM" id="SSF68906">
    <property type="entry name" value="SAP domain"/>
    <property type="match status" value="1"/>
</dbReference>
<dbReference type="SMART" id="SM00271">
    <property type="entry name" value="DnaJ"/>
    <property type="match status" value="1"/>
</dbReference>
<dbReference type="Pfam" id="PF00226">
    <property type="entry name" value="DnaJ"/>
    <property type="match status" value="1"/>
</dbReference>
<proteinExistence type="predicted"/>
<feature type="domain" description="SAP" evidence="3">
    <location>
        <begin position="434"/>
        <end position="468"/>
    </location>
</feature>
<protein>
    <recommendedName>
        <fullName evidence="6">J domain-containing protein</fullName>
    </recommendedName>
</protein>
<evidence type="ECO:0000259" key="3">
    <source>
        <dbReference type="PROSITE" id="PS50800"/>
    </source>
</evidence>
<reference evidence="4" key="1">
    <citation type="submission" date="2021-01" db="UniProtKB">
        <authorList>
            <consortium name="EnsemblMetazoa"/>
        </authorList>
    </citation>
    <scope>IDENTIFICATION</scope>
</reference>
<dbReference type="CDD" id="cd06257">
    <property type="entry name" value="DnaJ"/>
    <property type="match status" value="1"/>
</dbReference>
<feature type="region of interest" description="Disordered" evidence="1">
    <location>
        <begin position="83"/>
        <end position="105"/>
    </location>
</feature>
<feature type="compositionally biased region" description="Basic and acidic residues" evidence="1">
    <location>
        <begin position="335"/>
        <end position="346"/>
    </location>
</feature>
<feature type="compositionally biased region" description="Low complexity" evidence="1">
    <location>
        <begin position="83"/>
        <end position="102"/>
    </location>
</feature>
<evidence type="ECO:0000259" key="2">
    <source>
        <dbReference type="PROSITE" id="PS50076"/>
    </source>
</evidence>
<evidence type="ECO:0008006" key="6">
    <source>
        <dbReference type="Google" id="ProtNLM"/>
    </source>
</evidence>
<dbReference type="Proteomes" id="UP000594262">
    <property type="component" value="Unplaced"/>
</dbReference>
<dbReference type="EnsemblMetazoa" id="CLYHEMT012378.1">
    <property type="protein sequence ID" value="CLYHEMP012378.1"/>
    <property type="gene ID" value="CLYHEMG012378"/>
</dbReference>
<dbReference type="AlphaFoldDB" id="A0A7M5V9W5"/>
<name>A0A7M5V9W5_9CNID</name>
<feature type="domain" description="J" evidence="2">
    <location>
        <begin position="121"/>
        <end position="205"/>
    </location>
</feature>
<feature type="region of interest" description="Disordered" evidence="1">
    <location>
        <begin position="183"/>
        <end position="202"/>
    </location>
</feature>
<dbReference type="SMART" id="SM00513">
    <property type="entry name" value="SAP"/>
    <property type="match status" value="3"/>
</dbReference>
<keyword evidence="5" id="KW-1185">Reference proteome</keyword>
<dbReference type="PROSITE" id="PS50076">
    <property type="entry name" value="DNAJ_2"/>
    <property type="match status" value="1"/>
</dbReference>
<dbReference type="InterPro" id="IPR036869">
    <property type="entry name" value="J_dom_sf"/>
</dbReference>
<evidence type="ECO:0000256" key="1">
    <source>
        <dbReference type="SAM" id="MobiDB-lite"/>
    </source>
</evidence>
<accession>A0A7M5V9W5</accession>
<sequence length="578" mass="65387">MGCRCDSNACGSCACSKANELCTPQCHGGQSIDNVPCMNTEAGKKVKTMKIKDVRTALIANGLSIIGDRGELYKRLADQIRKSGASNSTSNESGSTSASGKSNEGDAKNELFKIILENEDNYPFILSLSGKKIQANSGKAELRKAYLLLSSKVHPDKNPGNQEAVKAFQALLSAYERLANPEKFADEDDEDEKPAKKRQKTERFTRSNGGCFKTKVKCPQCKTEWGLPVVGLEDCAYNFIMTGLKQYICHVCSCQFGCMTALHYCPHCRKEFSYDPDDYHRKITCGNIKCNKEFGFWMFKVSERREKEVRQEAKELHESRLKKAAQKKRRAQRAGNRDAGEDGASKQRLQEQLFLLQLRDSCPRCGWELERGEGHDEAQQHLTECNDKVKIREYQQEVADEEAEARSKLDAKASEEEILALKQWESNGRQLGQLWMLSDTMLKRQCETFNLPIKGKRHELIQRLSQHIRSQARLMITDGKTDVSGGASGYDACSLKHADAEDLPQNLNSLDKEQLQDLCASYGVKFNPRKDVKKDLIKKFEMTRYKGTEQQLMLGYGEEKNKRRAAIKDKDEDYVPDE</sequence>
<dbReference type="RefSeq" id="XP_066935441.1">
    <property type="nucleotide sequence ID" value="XM_067079340.1"/>
</dbReference>
<dbReference type="PRINTS" id="PR00625">
    <property type="entry name" value="JDOMAIN"/>
</dbReference>
<dbReference type="Gene3D" id="1.10.287.110">
    <property type="entry name" value="DnaJ domain"/>
    <property type="match status" value="1"/>
</dbReference>
<feature type="region of interest" description="Disordered" evidence="1">
    <location>
        <begin position="313"/>
        <end position="346"/>
    </location>
</feature>
<dbReference type="SUPFAM" id="SSF46565">
    <property type="entry name" value="Chaperone J-domain"/>
    <property type="match status" value="1"/>
</dbReference>
<dbReference type="InterPro" id="IPR036361">
    <property type="entry name" value="SAP_dom_sf"/>
</dbReference>
<organism evidence="4 5">
    <name type="scientific">Clytia hemisphaerica</name>
    <dbReference type="NCBI Taxonomy" id="252671"/>
    <lineage>
        <taxon>Eukaryota</taxon>
        <taxon>Metazoa</taxon>
        <taxon>Cnidaria</taxon>
        <taxon>Hydrozoa</taxon>
        <taxon>Hydroidolina</taxon>
        <taxon>Leptothecata</taxon>
        <taxon>Obeliida</taxon>
        <taxon>Clytiidae</taxon>
        <taxon>Clytia</taxon>
    </lineage>
</organism>
<dbReference type="InterPro" id="IPR001623">
    <property type="entry name" value="DnaJ_domain"/>
</dbReference>
<dbReference type="OrthoDB" id="10250354at2759"/>
<dbReference type="GeneID" id="136822725"/>
<dbReference type="Pfam" id="PF02037">
    <property type="entry name" value="SAP"/>
    <property type="match status" value="1"/>
</dbReference>
<evidence type="ECO:0000313" key="5">
    <source>
        <dbReference type="Proteomes" id="UP000594262"/>
    </source>
</evidence>